<feature type="domain" description="Isochorismatase-like" evidence="2">
    <location>
        <begin position="34"/>
        <end position="212"/>
    </location>
</feature>
<evidence type="ECO:0000256" key="1">
    <source>
        <dbReference type="ARBA" id="ARBA00022801"/>
    </source>
</evidence>
<proteinExistence type="predicted"/>
<evidence type="ECO:0000313" key="3">
    <source>
        <dbReference type="EMBL" id="MFC6152358.1"/>
    </source>
</evidence>
<dbReference type="InterPro" id="IPR000868">
    <property type="entry name" value="Isochorismatase-like_dom"/>
</dbReference>
<keyword evidence="1" id="KW-0378">Hydrolase</keyword>
<dbReference type="Pfam" id="PF00857">
    <property type="entry name" value="Isochorismatase"/>
    <property type="match status" value="1"/>
</dbReference>
<dbReference type="SUPFAM" id="SSF52499">
    <property type="entry name" value="Isochorismatase-like hydrolases"/>
    <property type="match status" value="1"/>
</dbReference>
<comment type="caution">
    <text evidence="3">The sequence shown here is derived from an EMBL/GenBank/DDBJ whole genome shotgun (WGS) entry which is preliminary data.</text>
</comment>
<dbReference type="InterPro" id="IPR050272">
    <property type="entry name" value="Isochorismatase-like_hydrls"/>
</dbReference>
<dbReference type="RefSeq" id="WP_128220571.1">
    <property type="nucleotide sequence ID" value="NZ_CP034929.1"/>
</dbReference>
<dbReference type="EMBL" id="JBHSQI010000001">
    <property type="protein sequence ID" value="MFC6152358.1"/>
    <property type="molecule type" value="Genomic_DNA"/>
</dbReference>
<protein>
    <submittedName>
        <fullName evidence="3">Isochorismatase family protein</fullName>
    </submittedName>
</protein>
<sequence>MTETTSPTADAQSKVADSAAAGFQGHLGAGGSPAVIVIDVCRAYLDPASPLSDANGRFEAARASSQRVVEAARAAGVPVLFTRVVLQPGLADAGFFAKKVPSLKVFEIGNPLGDYPAEGPVPQAGEVVVDKQYASGFFGTSLASTLRAMGVDTPYIFGFSTSGCVRATALDALQNGFRPQVVREACGDREPATNDQNLFDLNAKYADVVDEAEVLARFAAFAAAKEA</sequence>
<organism evidence="3 4">
    <name type="scientific">Nocardioides yefusunii</name>
    <dbReference type="NCBI Taxonomy" id="2500546"/>
    <lineage>
        <taxon>Bacteria</taxon>
        <taxon>Bacillati</taxon>
        <taxon>Actinomycetota</taxon>
        <taxon>Actinomycetes</taxon>
        <taxon>Propionibacteriales</taxon>
        <taxon>Nocardioidaceae</taxon>
        <taxon>Nocardioides</taxon>
    </lineage>
</organism>
<dbReference type="InterPro" id="IPR036380">
    <property type="entry name" value="Isochorismatase-like_sf"/>
</dbReference>
<dbReference type="Gene3D" id="3.40.50.850">
    <property type="entry name" value="Isochorismatase-like"/>
    <property type="match status" value="1"/>
</dbReference>
<evidence type="ECO:0000313" key="4">
    <source>
        <dbReference type="Proteomes" id="UP001596098"/>
    </source>
</evidence>
<dbReference type="PANTHER" id="PTHR43540">
    <property type="entry name" value="PEROXYUREIDOACRYLATE/UREIDOACRYLATE AMIDOHYDROLASE-RELATED"/>
    <property type="match status" value="1"/>
</dbReference>
<reference evidence="4" key="1">
    <citation type="journal article" date="2019" name="Int. J. Syst. Evol. Microbiol.">
        <title>The Global Catalogue of Microorganisms (GCM) 10K type strain sequencing project: providing services to taxonomists for standard genome sequencing and annotation.</title>
        <authorList>
            <consortium name="The Broad Institute Genomics Platform"/>
            <consortium name="The Broad Institute Genome Sequencing Center for Infectious Disease"/>
            <person name="Wu L."/>
            <person name="Ma J."/>
        </authorList>
    </citation>
    <scope>NUCLEOTIDE SEQUENCE [LARGE SCALE GENOMIC DNA]</scope>
    <source>
        <strain evidence="4">DFY28</strain>
    </source>
</reference>
<dbReference type="Proteomes" id="UP001596098">
    <property type="component" value="Unassembled WGS sequence"/>
</dbReference>
<name>A0ABW1QVG9_9ACTN</name>
<gene>
    <name evidence="3" type="ORF">ACFPWU_01600</name>
</gene>
<evidence type="ECO:0000259" key="2">
    <source>
        <dbReference type="Pfam" id="PF00857"/>
    </source>
</evidence>
<accession>A0ABW1QVG9</accession>
<keyword evidence="4" id="KW-1185">Reference proteome</keyword>
<dbReference type="PANTHER" id="PTHR43540:SF1">
    <property type="entry name" value="ISOCHORISMATASE HYDROLASE"/>
    <property type="match status" value="1"/>
</dbReference>